<dbReference type="EMBL" id="JBEDNZ010000012">
    <property type="protein sequence ID" value="KAL0831671.1"/>
    <property type="molecule type" value="Genomic_DNA"/>
</dbReference>
<protein>
    <recommendedName>
        <fullName evidence="4">Histone H3</fullName>
    </recommendedName>
</protein>
<evidence type="ECO:0008006" key="4">
    <source>
        <dbReference type="Google" id="ProtNLM"/>
    </source>
</evidence>
<dbReference type="AlphaFoldDB" id="A0ABD0T284"/>
<comment type="caution">
    <text evidence="2">The sequence shown here is derived from an EMBL/GenBank/DDBJ whole genome shotgun (WGS) entry which is preliminary data.</text>
</comment>
<name>A0ABD0T284_LOXSC</name>
<proteinExistence type="predicted"/>
<evidence type="ECO:0000256" key="1">
    <source>
        <dbReference type="SAM" id="MobiDB-lite"/>
    </source>
</evidence>
<sequence length="95" mass="10374">GGALRLAERPPRPRPRRKKTSEKSGGSAAVSHGRARGADARSGETARPTTGGRGRAMPALALRDQPLDCSMRLRDLPAWPPPPRDLREDRHRHGQ</sequence>
<organism evidence="2 3">
    <name type="scientific">Loxostege sticticalis</name>
    <name type="common">Beet webworm moth</name>
    <dbReference type="NCBI Taxonomy" id="481309"/>
    <lineage>
        <taxon>Eukaryota</taxon>
        <taxon>Metazoa</taxon>
        <taxon>Ecdysozoa</taxon>
        <taxon>Arthropoda</taxon>
        <taxon>Hexapoda</taxon>
        <taxon>Insecta</taxon>
        <taxon>Pterygota</taxon>
        <taxon>Neoptera</taxon>
        <taxon>Endopterygota</taxon>
        <taxon>Lepidoptera</taxon>
        <taxon>Glossata</taxon>
        <taxon>Ditrysia</taxon>
        <taxon>Pyraloidea</taxon>
        <taxon>Crambidae</taxon>
        <taxon>Pyraustinae</taxon>
        <taxon>Loxostege</taxon>
    </lineage>
</organism>
<feature type="compositionally biased region" description="Basic and acidic residues" evidence="1">
    <location>
        <begin position="1"/>
        <end position="11"/>
    </location>
</feature>
<dbReference type="Proteomes" id="UP001549921">
    <property type="component" value="Unassembled WGS sequence"/>
</dbReference>
<feature type="region of interest" description="Disordered" evidence="1">
    <location>
        <begin position="1"/>
        <end position="95"/>
    </location>
</feature>
<feature type="non-terminal residue" evidence="2">
    <location>
        <position position="1"/>
    </location>
</feature>
<evidence type="ECO:0000313" key="2">
    <source>
        <dbReference type="EMBL" id="KAL0831671.1"/>
    </source>
</evidence>
<evidence type="ECO:0000313" key="3">
    <source>
        <dbReference type="Proteomes" id="UP001549921"/>
    </source>
</evidence>
<feature type="compositionally biased region" description="Basic and acidic residues" evidence="1">
    <location>
        <begin position="84"/>
        <end position="95"/>
    </location>
</feature>
<accession>A0ABD0T284</accession>
<reference evidence="2 3" key="1">
    <citation type="submission" date="2024-06" db="EMBL/GenBank/DDBJ databases">
        <title>A chromosome-level genome assembly of beet webworm, Loxostege sticticalis.</title>
        <authorList>
            <person name="Zhang Y."/>
        </authorList>
    </citation>
    <scope>NUCLEOTIDE SEQUENCE [LARGE SCALE GENOMIC DNA]</scope>
    <source>
        <strain evidence="2">AQ028</strain>
        <tissue evidence="2">Male pupae</tissue>
    </source>
</reference>
<gene>
    <name evidence="2" type="ORF">ABMA28_002442</name>
</gene>